<dbReference type="KEGG" id="nnv:QNH39_15160"/>
<feature type="chain" id="PRO_5041652569" evidence="2">
    <location>
        <begin position="25"/>
        <end position="454"/>
    </location>
</feature>
<dbReference type="RefSeq" id="WP_066088114.1">
    <property type="nucleotide sequence ID" value="NZ_CP126114.1"/>
</dbReference>
<evidence type="ECO:0000313" key="4">
    <source>
        <dbReference type="Proteomes" id="UP001178288"/>
    </source>
</evidence>
<evidence type="ECO:0000256" key="1">
    <source>
        <dbReference type="SAM" id="MobiDB-lite"/>
    </source>
</evidence>
<dbReference type="AlphaFoldDB" id="A0AA95MKY6"/>
<protein>
    <submittedName>
        <fullName evidence="3">Extracellular solute-binding protein</fullName>
    </submittedName>
</protein>
<dbReference type="SUPFAM" id="SSF53850">
    <property type="entry name" value="Periplasmic binding protein-like II"/>
    <property type="match status" value="1"/>
</dbReference>
<gene>
    <name evidence="3" type="ORF">QNH39_15160</name>
</gene>
<proteinExistence type="predicted"/>
<dbReference type="InterPro" id="IPR050490">
    <property type="entry name" value="Bact_solute-bd_prot1"/>
</dbReference>
<dbReference type="Pfam" id="PF01547">
    <property type="entry name" value="SBP_bac_1"/>
    <property type="match status" value="1"/>
</dbReference>
<feature type="compositionally biased region" description="Basic and acidic residues" evidence="1">
    <location>
        <begin position="32"/>
        <end position="50"/>
    </location>
</feature>
<dbReference type="Gene3D" id="3.40.190.10">
    <property type="entry name" value="Periplasmic binding protein-like II"/>
    <property type="match status" value="2"/>
</dbReference>
<accession>A0AA95MKY6</accession>
<feature type="region of interest" description="Disordered" evidence="1">
    <location>
        <begin position="28"/>
        <end position="50"/>
    </location>
</feature>
<sequence>MRNYRRYFALALTLVMVLAMIVGCQSPTASSNEKEASKKDGSKSESAKSEKDKTLDLYIPNYFNDVEKQQWAKVVEKFKELNPGVNVNAANGDVQVESGKLPTLLQSGVEPPDAILMNAGPGRVSVLSDVKLIQPLNKLYEENNWKDQLRPFAYDLISGEENIYELPHMLDAIGLFYNKDIYEQNGIEVPTTKDEFLKALQKLKDAGVSPITVGARNGYAIGWLFGVMLESIAGTEKVEELIYGNGKWNDPEVVKVAEMMADWVKKGYITKESVTQTQADSKFRFLSKKAAMEAEGTYLITDIVDQKLQTSVNSFMMPSFIEGKTAKPVGGIGLTWVIPTKAKDVDLAAKWFNFIISKDYSDIVLNLPDYNFVPASKASVGMVPVGEVLKSSMKNIENGSGYNPSVFIGVEAKEAYYQNLQGLVGGLATPMDAMNNIEAAAEKDRAAGFKLNKK</sequence>
<organism evidence="3 4">
    <name type="scientific">Neobacillus novalis</name>
    <dbReference type="NCBI Taxonomy" id="220687"/>
    <lineage>
        <taxon>Bacteria</taxon>
        <taxon>Bacillati</taxon>
        <taxon>Bacillota</taxon>
        <taxon>Bacilli</taxon>
        <taxon>Bacillales</taxon>
        <taxon>Bacillaceae</taxon>
        <taxon>Neobacillus</taxon>
    </lineage>
</organism>
<evidence type="ECO:0000256" key="2">
    <source>
        <dbReference type="SAM" id="SignalP"/>
    </source>
</evidence>
<name>A0AA95MKY6_9BACI</name>
<dbReference type="Proteomes" id="UP001178288">
    <property type="component" value="Chromosome"/>
</dbReference>
<dbReference type="PROSITE" id="PS51257">
    <property type="entry name" value="PROKAR_LIPOPROTEIN"/>
    <property type="match status" value="1"/>
</dbReference>
<evidence type="ECO:0000313" key="3">
    <source>
        <dbReference type="EMBL" id="WHY84023.1"/>
    </source>
</evidence>
<keyword evidence="2" id="KW-0732">Signal</keyword>
<dbReference type="InterPro" id="IPR006059">
    <property type="entry name" value="SBP"/>
</dbReference>
<dbReference type="EMBL" id="CP126114">
    <property type="protein sequence ID" value="WHY84023.1"/>
    <property type="molecule type" value="Genomic_DNA"/>
</dbReference>
<reference evidence="3" key="1">
    <citation type="submission" date="2023-05" db="EMBL/GenBank/DDBJ databases">
        <title>Comparative genomics of Bacillaceae isolates and their secondary metabolite potential.</title>
        <authorList>
            <person name="Song L."/>
            <person name="Nielsen L.J."/>
            <person name="Mohite O."/>
            <person name="Xu X."/>
            <person name="Weber T."/>
            <person name="Kovacs A.T."/>
        </authorList>
    </citation>
    <scope>NUCLEOTIDE SEQUENCE</scope>
    <source>
        <strain evidence="3">XLM17</strain>
    </source>
</reference>
<keyword evidence="4" id="KW-1185">Reference proteome</keyword>
<feature type="signal peptide" evidence="2">
    <location>
        <begin position="1"/>
        <end position="24"/>
    </location>
</feature>
<dbReference type="PANTHER" id="PTHR43649">
    <property type="entry name" value="ARABINOSE-BINDING PROTEIN-RELATED"/>
    <property type="match status" value="1"/>
</dbReference>